<dbReference type="GO" id="GO:0009055">
    <property type="term" value="F:electron transfer activity"/>
    <property type="evidence" value="ECO:0007669"/>
    <property type="project" value="InterPro"/>
</dbReference>
<dbReference type="RefSeq" id="WP_093962898.1">
    <property type="nucleotide sequence ID" value="NZ_FXYG01000001.1"/>
</dbReference>
<dbReference type="AlphaFoldDB" id="A0A238K180"/>
<evidence type="ECO:0000256" key="6">
    <source>
        <dbReference type="ARBA" id="ARBA00022737"/>
    </source>
</evidence>
<evidence type="ECO:0000256" key="3">
    <source>
        <dbReference type="ARBA" id="ARBA00022617"/>
    </source>
</evidence>
<dbReference type="InterPro" id="IPR051459">
    <property type="entry name" value="Cytochrome_c-type_DH"/>
</dbReference>
<organism evidence="11 12">
    <name type="scientific">Ruegeria arenilitoris</name>
    <dbReference type="NCBI Taxonomy" id="1173585"/>
    <lineage>
        <taxon>Bacteria</taxon>
        <taxon>Pseudomonadati</taxon>
        <taxon>Pseudomonadota</taxon>
        <taxon>Alphaproteobacteria</taxon>
        <taxon>Rhodobacterales</taxon>
        <taxon>Roseobacteraceae</taxon>
        <taxon>Ruegeria</taxon>
    </lineage>
</organism>
<dbReference type="Gene3D" id="1.10.760.10">
    <property type="entry name" value="Cytochrome c-like domain"/>
    <property type="match status" value="1"/>
</dbReference>
<dbReference type="InterPro" id="IPR014353">
    <property type="entry name" value="Membr-bd_ADH_cyt_c"/>
</dbReference>
<evidence type="ECO:0000313" key="11">
    <source>
        <dbReference type="EMBL" id="SMX36650.1"/>
    </source>
</evidence>
<keyword evidence="6" id="KW-0677">Repeat</keyword>
<evidence type="ECO:0000256" key="5">
    <source>
        <dbReference type="ARBA" id="ARBA00022729"/>
    </source>
</evidence>
<evidence type="ECO:0000256" key="4">
    <source>
        <dbReference type="ARBA" id="ARBA00022723"/>
    </source>
</evidence>
<evidence type="ECO:0000256" key="1">
    <source>
        <dbReference type="ARBA" id="ARBA00004236"/>
    </source>
</evidence>
<dbReference type="GO" id="GO:0005886">
    <property type="term" value="C:plasma membrane"/>
    <property type="evidence" value="ECO:0007669"/>
    <property type="project" value="UniProtKB-SubCell"/>
</dbReference>
<dbReference type="SUPFAM" id="SSF46626">
    <property type="entry name" value="Cytochrome c"/>
    <property type="match status" value="2"/>
</dbReference>
<sequence>MKRIYRLGLASAVLAAAGLAAVIAWPIGLTPQLPDLTGEVDRGAYLARAGGCIACHTNFAEGGAPLAGGVKLETPFGTLYSPNLTTDPDHGIGGWTIEEFAKAVRQGVAPDGQPYYPAFPYPFYADFTDQDIADLWAAFQTVPPVATPSRAQEMAFPFNQRWGLKLWRAAFLEPPHTDPVPGKGDVWNRGRLLVEGVTHCAACHTGRNLLGARKSDTEHFKGSDALPGGDKAPAIDSETLQMRGWTVDSLAYALRTGIMPDGDVFGGAMGEVVTYGTSFLTDEDRRAMSIYLLDDHDGV</sequence>
<keyword evidence="8" id="KW-0472">Membrane</keyword>
<evidence type="ECO:0000256" key="2">
    <source>
        <dbReference type="ARBA" id="ARBA00022475"/>
    </source>
</evidence>
<evidence type="ECO:0000256" key="8">
    <source>
        <dbReference type="ARBA" id="ARBA00023136"/>
    </source>
</evidence>
<evidence type="ECO:0000256" key="9">
    <source>
        <dbReference type="PROSITE-ProRule" id="PRU00433"/>
    </source>
</evidence>
<dbReference type="GO" id="GO:0005506">
    <property type="term" value="F:iron ion binding"/>
    <property type="evidence" value="ECO:0007669"/>
    <property type="project" value="InterPro"/>
</dbReference>
<dbReference type="PANTHER" id="PTHR35008:SF8">
    <property type="entry name" value="ALCOHOL DEHYDROGENASE CYTOCHROME C SUBUNIT"/>
    <property type="match status" value="1"/>
</dbReference>
<feature type="domain" description="Cytochrome c" evidence="10">
    <location>
        <begin position="185"/>
        <end position="296"/>
    </location>
</feature>
<dbReference type="PIRSF" id="PIRSF000018">
    <property type="entry name" value="Mb_ADH_cyt_c"/>
    <property type="match status" value="1"/>
</dbReference>
<accession>A0A238K180</accession>
<reference evidence="12" key="1">
    <citation type="submission" date="2017-05" db="EMBL/GenBank/DDBJ databases">
        <authorList>
            <person name="Rodrigo-Torres L."/>
            <person name="Arahal R. D."/>
            <person name="Lucena T."/>
        </authorList>
    </citation>
    <scope>NUCLEOTIDE SEQUENCE [LARGE SCALE GENOMIC DNA]</scope>
    <source>
        <strain evidence="12">CECT 8715</strain>
    </source>
</reference>
<dbReference type="InterPro" id="IPR036909">
    <property type="entry name" value="Cyt_c-like_dom_sf"/>
</dbReference>
<dbReference type="PANTHER" id="PTHR35008">
    <property type="entry name" value="BLL4482 PROTEIN-RELATED"/>
    <property type="match status" value="1"/>
</dbReference>
<keyword evidence="5" id="KW-0732">Signal</keyword>
<gene>
    <name evidence="11" type="primary">nicB</name>
    <name evidence="11" type="ORF">RUA8715_01477</name>
</gene>
<protein>
    <submittedName>
        <fullName evidence="11">Nicotinate dehydrogenase subunit B</fullName>
        <ecNumber evidence="11">1.17.2.1</ecNumber>
    </submittedName>
</protein>
<dbReference type="GO" id="GO:0016614">
    <property type="term" value="F:oxidoreductase activity, acting on CH-OH group of donors"/>
    <property type="evidence" value="ECO:0007669"/>
    <property type="project" value="InterPro"/>
</dbReference>
<dbReference type="Pfam" id="PF00034">
    <property type="entry name" value="Cytochrom_C"/>
    <property type="match status" value="1"/>
</dbReference>
<dbReference type="OrthoDB" id="9811281at2"/>
<dbReference type="PROSITE" id="PS51007">
    <property type="entry name" value="CYTC"/>
    <property type="match status" value="2"/>
</dbReference>
<keyword evidence="2" id="KW-1003">Cell membrane</keyword>
<feature type="domain" description="Cytochrome c" evidence="10">
    <location>
        <begin position="38"/>
        <end position="143"/>
    </location>
</feature>
<keyword evidence="3 9" id="KW-0349">Heme</keyword>
<keyword evidence="11" id="KW-0560">Oxidoreductase</keyword>
<keyword evidence="7 9" id="KW-0408">Iron</keyword>
<dbReference type="GO" id="GO:0020037">
    <property type="term" value="F:heme binding"/>
    <property type="evidence" value="ECO:0007669"/>
    <property type="project" value="InterPro"/>
</dbReference>
<dbReference type="EC" id="1.17.2.1" evidence="11"/>
<name>A0A238K180_9RHOB</name>
<keyword evidence="4 9" id="KW-0479">Metal-binding</keyword>
<evidence type="ECO:0000256" key="7">
    <source>
        <dbReference type="ARBA" id="ARBA00023004"/>
    </source>
</evidence>
<comment type="subcellular location">
    <subcellularLocation>
        <location evidence="1">Cell membrane</location>
    </subcellularLocation>
</comment>
<dbReference type="Proteomes" id="UP000202485">
    <property type="component" value="Unassembled WGS sequence"/>
</dbReference>
<dbReference type="InterPro" id="IPR009056">
    <property type="entry name" value="Cyt_c-like_dom"/>
</dbReference>
<evidence type="ECO:0000313" key="12">
    <source>
        <dbReference type="Proteomes" id="UP000202485"/>
    </source>
</evidence>
<proteinExistence type="predicted"/>
<dbReference type="EMBL" id="FXYG01000001">
    <property type="protein sequence ID" value="SMX36650.1"/>
    <property type="molecule type" value="Genomic_DNA"/>
</dbReference>
<evidence type="ECO:0000259" key="10">
    <source>
        <dbReference type="PROSITE" id="PS51007"/>
    </source>
</evidence>
<keyword evidence="12" id="KW-1185">Reference proteome</keyword>